<keyword evidence="1 6" id="KW-0963">Cytoplasm</keyword>
<dbReference type="InterPro" id="IPR003682">
    <property type="entry name" value="rRNA_ssu_MeTfrase_G"/>
</dbReference>
<accession>A0ABY2TSA4</accession>
<sequence length="198" mass="23350">MYEEYFDFLNIDYQKKVDLIKYASLVMDYNKNINITGAENIEDFIKEHIIDSLLALNIFKNCDNIIDIGSGAGLPSIPLSIIYENKKFTLCESKNKKADFLDMAKKELFLNNIEIKRMNVYEIKEKYDTITARAFSDMKTLLKIFKRLKHKNSVLIAYKGKLDKIKEELEEIKNIEKYNFKIKNLNNKEKERNIVIIK</sequence>
<organism evidence="7 8">
    <name type="scientific">Brachyspira catarrhinii</name>
    <dbReference type="NCBI Taxonomy" id="2528966"/>
    <lineage>
        <taxon>Bacteria</taxon>
        <taxon>Pseudomonadati</taxon>
        <taxon>Spirochaetota</taxon>
        <taxon>Spirochaetia</taxon>
        <taxon>Brachyspirales</taxon>
        <taxon>Brachyspiraceae</taxon>
        <taxon>Brachyspira</taxon>
    </lineage>
</organism>
<dbReference type="GO" id="GO:0032259">
    <property type="term" value="P:methylation"/>
    <property type="evidence" value="ECO:0007669"/>
    <property type="project" value="UniProtKB-KW"/>
</dbReference>
<dbReference type="Proteomes" id="UP000310168">
    <property type="component" value="Unassembled WGS sequence"/>
</dbReference>
<keyword evidence="5 6" id="KW-0949">S-adenosyl-L-methionine</keyword>
<evidence type="ECO:0000313" key="7">
    <source>
        <dbReference type="EMBL" id="TKZ35066.1"/>
    </source>
</evidence>
<keyword evidence="3 6" id="KW-0489">Methyltransferase</keyword>
<dbReference type="Gene3D" id="3.40.50.150">
    <property type="entry name" value="Vaccinia Virus protein VP39"/>
    <property type="match status" value="1"/>
</dbReference>
<name>A0ABY2TSA4_9SPIR</name>
<comment type="caution">
    <text evidence="6">Lacks conserved residue(s) required for the propagation of feature annotation.</text>
</comment>
<dbReference type="PANTHER" id="PTHR31760:SF0">
    <property type="entry name" value="S-ADENOSYL-L-METHIONINE-DEPENDENT METHYLTRANSFERASES SUPERFAMILY PROTEIN"/>
    <property type="match status" value="1"/>
</dbReference>
<dbReference type="NCBIfam" id="TIGR00138">
    <property type="entry name" value="rsmG_gidB"/>
    <property type="match status" value="1"/>
</dbReference>
<dbReference type="EC" id="2.1.1.-" evidence="6"/>
<dbReference type="GO" id="GO:0008168">
    <property type="term" value="F:methyltransferase activity"/>
    <property type="evidence" value="ECO:0007669"/>
    <property type="project" value="UniProtKB-KW"/>
</dbReference>
<evidence type="ECO:0000256" key="6">
    <source>
        <dbReference type="HAMAP-Rule" id="MF_00074"/>
    </source>
</evidence>
<feature type="binding site" evidence="6">
    <location>
        <begin position="120"/>
        <end position="121"/>
    </location>
    <ligand>
        <name>S-adenosyl-L-methionine</name>
        <dbReference type="ChEBI" id="CHEBI:59789"/>
    </ligand>
</feature>
<proteinExistence type="inferred from homology"/>
<keyword evidence="4 6" id="KW-0808">Transferase</keyword>
<dbReference type="PANTHER" id="PTHR31760">
    <property type="entry name" value="S-ADENOSYL-L-METHIONINE-DEPENDENT METHYLTRANSFERASES SUPERFAMILY PROTEIN"/>
    <property type="match status" value="1"/>
</dbReference>
<feature type="binding site" evidence="6">
    <location>
        <position position="133"/>
    </location>
    <ligand>
        <name>S-adenosyl-L-methionine</name>
        <dbReference type="ChEBI" id="CHEBI:59789"/>
    </ligand>
</feature>
<feature type="binding site" evidence="6">
    <location>
        <position position="74"/>
    </location>
    <ligand>
        <name>S-adenosyl-L-methionine</name>
        <dbReference type="ChEBI" id="CHEBI:59789"/>
    </ligand>
</feature>
<gene>
    <name evidence="6 7" type="primary">rsmG</name>
    <name evidence="7" type="ORF">EZH24_07220</name>
</gene>
<evidence type="ECO:0000256" key="4">
    <source>
        <dbReference type="ARBA" id="ARBA00022679"/>
    </source>
</evidence>
<comment type="function">
    <text evidence="6">Specifically methylates the N7 position of a guanine in 16S rRNA.</text>
</comment>
<evidence type="ECO:0000256" key="3">
    <source>
        <dbReference type="ARBA" id="ARBA00022603"/>
    </source>
</evidence>
<keyword evidence="2 6" id="KW-0698">rRNA processing</keyword>
<dbReference type="RefSeq" id="WP_137998448.1">
    <property type="nucleotide sequence ID" value="NZ_SJDU01000170.1"/>
</dbReference>
<dbReference type="SUPFAM" id="SSF53335">
    <property type="entry name" value="S-adenosyl-L-methionine-dependent methyltransferases"/>
    <property type="match status" value="1"/>
</dbReference>
<dbReference type="InterPro" id="IPR029063">
    <property type="entry name" value="SAM-dependent_MTases_sf"/>
</dbReference>
<comment type="caution">
    <text evidence="7">The sequence shown here is derived from an EMBL/GenBank/DDBJ whole genome shotgun (WGS) entry which is preliminary data.</text>
</comment>
<evidence type="ECO:0000256" key="5">
    <source>
        <dbReference type="ARBA" id="ARBA00022691"/>
    </source>
</evidence>
<comment type="subcellular location">
    <subcellularLocation>
        <location evidence="6">Cytoplasm</location>
    </subcellularLocation>
</comment>
<evidence type="ECO:0000256" key="2">
    <source>
        <dbReference type="ARBA" id="ARBA00022552"/>
    </source>
</evidence>
<evidence type="ECO:0000256" key="1">
    <source>
        <dbReference type="ARBA" id="ARBA00022490"/>
    </source>
</evidence>
<protein>
    <recommendedName>
        <fullName evidence="6">Ribosomal RNA small subunit methyltransferase G</fullName>
        <ecNumber evidence="6">2.1.1.-</ecNumber>
    </recommendedName>
    <alternativeName>
        <fullName evidence="6">16S rRNA 7-methylguanosine methyltransferase</fullName>
        <shortName evidence="6">16S rRNA m7G methyltransferase</shortName>
    </alternativeName>
</protein>
<dbReference type="EMBL" id="SJDU01000170">
    <property type="protein sequence ID" value="TKZ35066.1"/>
    <property type="molecule type" value="Genomic_DNA"/>
</dbReference>
<feature type="binding site" evidence="6">
    <location>
        <position position="69"/>
    </location>
    <ligand>
        <name>S-adenosyl-L-methionine</name>
        <dbReference type="ChEBI" id="CHEBI:59789"/>
    </ligand>
</feature>
<dbReference type="HAMAP" id="MF_00074">
    <property type="entry name" value="16SrRNA_methyltr_G"/>
    <property type="match status" value="1"/>
</dbReference>
<dbReference type="Pfam" id="PF02527">
    <property type="entry name" value="GidB"/>
    <property type="match status" value="1"/>
</dbReference>
<keyword evidence="8" id="KW-1185">Reference proteome</keyword>
<dbReference type="PIRSF" id="PIRSF003078">
    <property type="entry name" value="GidB"/>
    <property type="match status" value="1"/>
</dbReference>
<comment type="similarity">
    <text evidence="6">Belongs to the methyltransferase superfamily. RNA methyltransferase RsmG family.</text>
</comment>
<evidence type="ECO:0000313" key="8">
    <source>
        <dbReference type="Proteomes" id="UP000310168"/>
    </source>
</evidence>
<reference evidence="7 8" key="1">
    <citation type="journal article" date="2019" name="Anaerobe">
        <title>Brachyspira catarrhinii sp. nov., an anaerobic intestinal spirochaete isolated from vervet monkeys may have been misidentified as Brachyspira aalborgi in previous studies.</title>
        <authorList>
            <person name="Phillips N.D."/>
            <person name="La T."/>
            <person name="Hampson D.J."/>
        </authorList>
    </citation>
    <scope>NUCLEOTIDE SEQUENCE [LARGE SCALE GENOMIC DNA]</scope>
    <source>
        <strain evidence="7 8">Z12</strain>
    </source>
</reference>